<dbReference type="EMBL" id="JAUYVL010000001">
    <property type="protein sequence ID" value="MDP2499281.1"/>
    <property type="molecule type" value="Genomic_DNA"/>
</dbReference>
<proteinExistence type="predicted"/>
<dbReference type="Proteomes" id="UP001177935">
    <property type="component" value="Unassembled WGS sequence"/>
</dbReference>
<gene>
    <name evidence="1" type="ORF">Q8W42_01065</name>
</gene>
<evidence type="ECO:0000313" key="2">
    <source>
        <dbReference type="Proteomes" id="UP001177935"/>
    </source>
</evidence>
<accession>A0AB35MSB9</accession>
<dbReference type="AlphaFoldDB" id="A0AB35MSB9"/>
<protein>
    <submittedName>
        <fullName evidence="1">Uncharacterized protein</fullName>
    </submittedName>
</protein>
<evidence type="ECO:0000313" key="1">
    <source>
        <dbReference type="EMBL" id="MDP2499281.1"/>
    </source>
</evidence>
<organism evidence="1 2">
    <name type="scientific">Vibrio splendidus</name>
    <dbReference type="NCBI Taxonomy" id="29497"/>
    <lineage>
        <taxon>Bacteria</taxon>
        <taxon>Pseudomonadati</taxon>
        <taxon>Pseudomonadota</taxon>
        <taxon>Gammaproteobacteria</taxon>
        <taxon>Vibrionales</taxon>
        <taxon>Vibrionaceae</taxon>
        <taxon>Vibrio</taxon>
    </lineage>
</organism>
<reference evidence="1" key="1">
    <citation type="submission" date="2023-07" db="EMBL/GenBank/DDBJ databases">
        <title>Genome content predicts the carbon catabolic preferences of heterotrophic bacteria.</title>
        <authorList>
            <person name="Gralka M."/>
        </authorList>
    </citation>
    <scope>NUCLEOTIDE SEQUENCE</scope>
    <source>
        <strain evidence="1">6E02</strain>
    </source>
</reference>
<name>A0AB35MSB9_VIBSP</name>
<comment type="caution">
    <text evidence="1">The sequence shown here is derived from an EMBL/GenBank/DDBJ whole genome shotgun (WGS) entry which is preliminary data.</text>
</comment>
<sequence>MNEFMCRLLVRMMEQAGELLSGIILHEKQYATKVITVHHYRVIALFDRAIELIYEMAALISEFTKAWFAHSFIGFMQQ</sequence>